<organism evidence="2 3">
    <name type="scientific">candidate division GN15 bacterium</name>
    <dbReference type="NCBI Taxonomy" id="2072418"/>
    <lineage>
        <taxon>Bacteria</taxon>
        <taxon>candidate division GN15</taxon>
    </lineage>
</organism>
<reference evidence="2 3" key="1">
    <citation type="journal article" date="2018" name="ISME J.">
        <title>A methanotrophic archaeon couples anaerobic oxidation of methane to Fe(III) reduction.</title>
        <authorList>
            <person name="Cai C."/>
            <person name="Leu A.O."/>
            <person name="Xie G.J."/>
            <person name="Guo J."/>
            <person name="Feng Y."/>
            <person name="Zhao J.X."/>
            <person name="Tyson G.W."/>
            <person name="Yuan Z."/>
            <person name="Hu S."/>
        </authorList>
    </citation>
    <scope>NUCLEOTIDE SEQUENCE [LARGE SCALE GENOMIC DNA]</scope>
    <source>
        <strain evidence="2">FeB_12</strain>
    </source>
</reference>
<feature type="transmembrane region" description="Helical" evidence="1">
    <location>
        <begin position="210"/>
        <end position="231"/>
    </location>
</feature>
<evidence type="ECO:0000256" key="1">
    <source>
        <dbReference type="SAM" id="Phobius"/>
    </source>
</evidence>
<name>A0A855X8V0_9BACT</name>
<protein>
    <recommendedName>
        <fullName evidence="4">Glycosyltransferase RgtA/B/C/D-like domain-containing protein</fullName>
    </recommendedName>
</protein>
<feature type="transmembrane region" description="Helical" evidence="1">
    <location>
        <begin position="95"/>
        <end position="115"/>
    </location>
</feature>
<evidence type="ECO:0000313" key="2">
    <source>
        <dbReference type="EMBL" id="PWB73932.1"/>
    </source>
</evidence>
<feature type="transmembrane region" description="Helical" evidence="1">
    <location>
        <begin position="299"/>
        <end position="317"/>
    </location>
</feature>
<evidence type="ECO:0000313" key="3">
    <source>
        <dbReference type="Proteomes" id="UP000250918"/>
    </source>
</evidence>
<feature type="transmembrane region" description="Helical" evidence="1">
    <location>
        <begin position="16"/>
        <end position="34"/>
    </location>
</feature>
<sequence>MTAIPAINSDNRIQRYIQLAIWVLFGAAVIYGLVEVIRVRWVCDDAFISFRYARNLVNGLGLVFNASEHVEGYTNFLWTIIIAGGMLLKLNPVPVSMILGGLSYFATIGILAILSSRLIAKENRRRLFFPIAALTLLLHHECHVYATSGLETMWTTALVTLGFVLLVLGRTPRLLLTAGIVLIAAAMSRPDAMLFYAVSIVYVLTTSRPTFRSLVLFLLPLVVIYVPYWIARYSYYGYPFPNTYYAKSANLPYYSQGIIYLWLYVKSYYVLWLVIPSAVWLFVRHFKSLKAWPIEDNRASAFLLAMFFTVPYLLYVVRSGGDFMFGRFLIPITPILFLLIELGVREALPKVKYFAPAAVVILLAVLFRLNIFAETRQISYVADEPSYYPSAWHQRAEEVGGRLREYFKGTDASFAFRGQFAVYAYYSEVPVAIEAATGLTDEFVAHQPIMKRTRPGHEKPAPNSYLVSRGIAFSIKSGIVPSNYIDSLAWIRFGDFPAYIVTFHDSLMDHLKQFPEIQFTDIRPTLDTMITQLPGLTADHVRPWYEFLKVYYFDHNVDSVRQRPFLKAVGQ</sequence>
<dbReference type="AlphaFoldDB" id="A0A855X8V0"/>
<feature type="transmembrane region" description="Helical" evidence="1">
    <location>
        <begin position="152"/>
        <end position="168"/>
    </location>
</feature>
<feature type="transmembrane region" description="Helical" evidence="1">
    <location>
        <begin position="180"/>
        <end position="204"/>
    </location>
</feature>
<keyword evidence="1" id="KW-0472">Membrane</keyword>
<feature type="transmembrane region" description="Helical" evidence="1">
    <location>
        <begin position="323"/>
        <end position="342"/>
    </location>
</feature>
<comment type="caution">
    <text evidence="2">The sequence shown here is derived from an EMBL/GenBank/DDBJ whole genome shotgun (WGS) entry which is preliminary data.</text>
</comment>
<keyword evidence="1" id="KW-0812">Transmembrane</keyword>
<feature type="transmembrane region" description="Helical" evidence="1">
    <location>
        <begin position="354"/>
        <end position="373"/>
    </location>
</feature>
<proteinExistence type="predicted"/>
<accession>A0A855X8V0</accession>
<feature type="transmembrane region" description="Helical" evidence="1">
    <location>
        <begin position="127"/>
        <end position="146"/>
    </location>
</feature>
<evidence type="ECO:0008006" key="4">
    <source>
        <dbReference type="Google" id="ProtNLM"/>
    </source>
</evidence>
<keyword evidence="1" id="KW-1133">Transmembrane helix</keyword>
<gene>
    <name evidence="2" type="ORF">C3F09_04570</name>
</gene>
<dbReference type="EMBL" id="PQAP01000043">
    <property type="protein sequence ID" value="PWB73932.1"/>
    <property type="molecule type" value="Genomic_DNA"/>
</dbReference>
<dbReference type="Proteomes" id="UP000250918">
    <property type="component" value="Unassembled WGS sequence"/>
</dbReference>